<organism evidence="4 5">
    <name type="scientific">Septoria linicola</name>
    <dbReference type="NCBI Taxonomy" id="215465"/>
    <lineage>
        <taxon>Eukaryota</taxon>
        <taxon>Fungi</taxon>
        <taxon>Dikarya</taxon>
        <taxon>Ascomycota</taxon>
        <taxon>Pezizomycotina</taxon>
        <taxon>Dothideomycetes</taxon>
        <taxon>Dothideomycetidae</taxon>
        <taxon>Mycosphaerellales</taxon>
        <taxon>Mycosphaerellaceae</taxon>
        <taxon>Septoria</taxon>
    </lineage>
</organism>
<accession>A0A9Q9AX89</accession>
<feature type="domain" description="STB6-like N-terminal" evidence="3">
    <location>
        <begin position="61"/>
        <end position="200"/>
    </location>
</feature>
<protein>
    <recommendedName>
        <fullName evidence="3">STB6-like N-terminal domain-containing protein</fullName>
    </recommendedName>
</protein>
<evidence type="ECO:0000256" key="1">
    <source>
        <dbReference type="SAM" id="Coils"/>
    </source>
</evidence>
<feature type="coiled-coil region" evidence="1">
    <location>
        <begin position="828"/>
        <end position="887"/>
    </location>
</feature>
<feature type="compositionally biased region" description="Basic and acidic residues" evidence="2">
    <location>
        <begin position="44"/>
        <end position="59"/>
    </location>
</feature>
<dbReference type="InterPro" id="IPR059025">
    <property type="entry name" value="STB6_N"/>
</dbReference>
<dbReference type="InterPro" id="IPR038919">
    <property type="entry name" value="STB2/STB2"/>
</dbReference>
<dbReference type="EMBL" id="CP099422">
    <property type="protein sequence ID" value="USW53758.1"/>
    <property type="molecule type" value="Genomic_DNA"/>
</dbReference>
<feature type="compositionally biased region" description="Polar residues" evidence="2">
    <location>
        <begin position="584"/>
        <end position="603"/>
    </location>
</feature>
<feature type="compositionally biased region" description="Basic and acidic residues" evidence="2">
    <location>
        <begin position="1"/>
        <end position="11"/>
    </location>
</feature>
<reference evidence="4" key="1">
    <citation type="submission" date="2022-06" db="EMBL/GenBank/DDBJ databases">
        <title>Complete genome sequences of two strains of the flax pathogen Septoria linicola.</title>
        <authorList>
            <person name="Lapalu N."/>
            <person name="Simon A."/>
            <person name="Demenou B."/>
            <person name="Paumier D."/>
            <person name="Guillot M.-P."/>
            <person name="Gout L."/>
            <person name="Valade R."/>
        </authorList>
    </citation>
    <scope>NUCLEOTIDE SEQUENCE</scope>
    <source>
        <strain evidence="4">SE15195</strain>
    </source>
</reference>
<dbReference type="Proteomes" id="UP001056384">
    <property type="component" value="Chromosome 5"/>
</dbReference>
<feature type="compositionally biased region" description="Low complexity" evidence="2">
    <location>
        <begin position="569"/>
        <end position="583"/>
    </location>
</feature>
<evidence type="ECO:0000313" key="5">
    <source>
        <dbReference type="Proteomes" id="UP001056384"/>
    </source>
</evidence>
<feature type="compositionally biased region" description="Polar residues" evidence="2">
    <location>
        <begin position="641"/>
        <end position="651"/>
    </location>
</feature>
<gene>
    <name evidence="4" type="ORF">Slin15195_G070770</name>
</gene>
<dbReference type="PANTHER" id="PTHR31011:SF2">
    <property type="entry name" value="PROTEIN STB2-RELATED"/>
    <property type="match status" value="1"/>
</dbReference>
<feature type="compositionally biased region" description="Polar residues" evidence="2">
    <location>
        <begin position="18"/>
        <end position="30"/>
    </location>
</feature>
<keyword evidence="5" id="KW-1185">Reference proteome</keyword>
<keyword evidence="1" id="KW-0175">Coiled coil</keyword>
<dbReference type="PANTHER" id="PTHR31011">
    <property type="entry name" value="PROTEIN STB2-RELATED"/>
    <property type="match status" value="1"/>
</dbReference>
<feature type="region of interest" description="Disordered" evidence="2">
    <location>
        <begin position="1"/>
        <end position="60"/>
    </location>
</feature>
<dbReference type="Pfam" id="PF25995">
    <property type="entry name" value="STB6_N"/>
    <property type="match status" value="1"/>
</dbReference>
<evidence type="ECO:0000259" key="3">
    <source>
        <dbReference type="Pfam" id="PF25995"/>
    </source>
</evidence>
<sequence length="899" mass="100008">MTAKTVQERARLRPPPLQTASLDQTTQDGPPTSPHPYTPTQMERQPEVKETARYEEKPGQQRFVLTDPVAFRYLEEDPSTTLVERRTDLAGYECYIVEQWTTSRMHPTFMITTYTGDPSHNVKVGVLSVPTDESTWSPRLRVYFKALNQYHARRRETSLGILMVTNLNGFPSSLAVISVPDGDVGKHRFDFFVNEDLKRLGCSGRVGMSLSQPAASAVVKFHQLYRTSEKNDIYKSVIEIIKLCQSALTLFDKLEIDYADGLLCDVTERAINDWWVEIGSDHYNIEPHDGILGPTTVAGLLGMLMGARNRLHAVGAPVPKDPFDIETMKKAISAFQKQQRMPRTRRLDRRTMDKLHKATQKAADKVQWTMPRAVKSTVAELSGKGGEMIQDAVGRRDRAGIAEIETVDIDRFVQLVYGDRCKWLWLGKPLKKHKISDGAVRVPQDVQEPPSFSKGLVFKSDEHGGFTWTAGRKSTVDGSEPQKRETEQEQYGDSGVPTPIEEGDESDKDAKPSVFKRAATVKNDAKSGLSKVKDAVGFRGHKPKPSVDDPAANSPSEHKGSRGPFLGRSHTSPVSSPSSPNASHMDQTRQVSANAATDQTSRLNVALNGEKSENRNRSGTFSEMSGAQVASEESLRPPTYATLSKTSTNNDSDQRHTRNNSSTTAGTADLPSIAGSVYNGVELNEVLPTGPETEADVSQLLRRTVSHSHYISTELQSHDENAYPRQLSFSLAEDSVLSWEPLDEEDHDPFASAAAQLAEQKFIASEAKKLRTLIVALQAETATWTQDQLRKMQSFLEQADRDQELLDNMHLPHQQTVRELQSHSGGMLREEKDRFEEGTKEIETLVAKLEYELDALKSKVTDADAAVTDYEKGVVRIEQRVSDLEKEADNGNGWSCTVQ</sequence>
<feature type="region of interest" description="Disordered" evidence="2">
    <location>
        <begin position="467"/>
        <end position="672"/>
    </location>
</feature>
<dbReference type="AlphaFoldDB" id="A0A9Q9AX89"/>
<proteinExistence type="predicted"/>
<dbReference type="GO" id="GO:0070822">
    <property type="term" value="C:Sin3-type complex"/>
    <property type="evidence" value="ECO:0007669"/>
    <property type="project" value="TreeGrafter"/>
</dbReference>
<name>A0A9Q9AX89_9PEZI</name>
<evidence type="ECO:0000313" key="4">
    <source>
        <dbReference type="EMBL" id="USW53758.1"/>
    </source>
</evidence>
<evidence type="ECO:0000256" key="2">
    <source>
        <dbReference type="SAM" id="MobiDB-lite"/>
    </source>
</evidence>